<dbReference type="InterPro" id="IPR001810">
    <property type="entry name" value="F-box_dom"/>
</dbReference>
<dbReference type="InterPro" id="IPR036047">
    <property type="entry name" value="F-box-like_dom_sf"/>
</dbReference>
<proteinExistence type="predicted"/>
<gene>
    <name evidence="3" type="ORF">E2562_024514</name>
</gene>
<evidence type="ECO:0000313" key="4">
    <source>
        <dbReference type="Proteomes" id="UP000479710"/>
    </source>
</evidence>
<evidence type="ECO:0000313" key="3">
    <source>
        <dbReference type="EMBL" id="KAF0889451.1"/>
    </source>
</evidence>
<organism evidence="3 4">
    <name type="scientific">Oryza meyeriana var. granulata</name>
    <dbReference type="NCBI Taxonomy" id="110450"/>
    <lineage>
        <taxon>Eukaryota</taxon>
        <taxon>Viridiplantae</taxon>
        <taxon>Streptophyta</taxon>
        <taxon>Embryophyta</taxon>
        <taxon>Tracheophyta</taxon>
        <taxon>Spermatophyta</taxon>
        <taxon>Magnoliopsida</taxon>
        <taxon>Liliopsida</taxon>
        <taxon>Poales</taxon>
        <taxon>Poaceae</taxon>
        <taxon>BOP clade</taxon>
        <taxon>Oryzoideae</taxon>
        <taxon>Oryzeae</taxon>
        <taxon>Oryzinae</taxon>
        <taxon>Oryza</taxon>
        <taxon>Oryza meyeriana</taxon>
    </lineage>
</organism>
<comment type="caution">
    <text evidence="3">The sequence shown here is derived from an EMBL/GenBank/DDBJ whole genome shotgun (WGS) entry which is preliminary data.</text>
</comment>
<dbReference type="AlphaFoldDB" id="A0A6G1BNS4"/>
<keyword evidence="4" id="KW-1185">Reference proteome</keyword>
<evidence type="ECO:0000259" key="2">
    <source>
        <dbReference type="SMART" id="SM00256"/>
    </source>
</evidence>
<dbReference type="Proteomes" id="UP000479710">
    <property type="component" value="Unassembled WGS sequence"/>
</dbReference>
<dbReference type="EMBL" id="SPHZ02000012">
    <property type="protein sequence ID" value="KAF0889451.1"/>
    <property type="molecule type" value="Genomic_DNA"/>
</dbReference>
<dbReference type="PANTHER" id="PTHR33110">
    <property type="entry name" value="F-BOX/KELCH-REPEAT PROTEIN-RELATED"/>
    <property type="match status" value="1"/>
</dbReference>
<name>A0A6G1BNS4_9ORYZ</name>
<evidence type="ECO:0000256" key="1">
    <source>
        <dbReference type="SAM" id="MobiDB-lite"/>
    </source>
</evidence>
<dbReference type="SUPFAM" id="SSF81383">
    <property type="entry name" value="F-box domain"/>
    <property type="match status" value="1"/>
</dbReference>
<dbReference type="Gene3D" id="1.20.1280.50">
    <property type="match status" value="1"/>
</dbReference>
<reference evidence="3 4" key="1">
    <citation type="submission" date="2019-11" db="EMBL/GenBank/DDBJ databases">
        <title>Whole genome sequence of Oryza granulata.</title>
        <authorList>
            <person name="Li W."/>
        </authorList>
    </citation>
    <scope>NUCLEOTIDE SEQUENCE [LARGE SCALE GENOMIC DNA]</scope>
    <source>
        <strain evidence="4">cv. Menghai</strain>
        <tissue evidence="3">Leaf</tissue>
    </source>
</reference>
<feature type="compositionally biased region" description="Acidic residues" evidence="1">
    <location>
        <begin position="396"/>
        <end position="411"/>
    </location>
</feature>
<dbReference type="OrthoDB" id="642536at2759"/>
<accession>A0A6G1BNS4</accession>
<dbReference type="PANTHER" id="PTHR33110:SF79">
    <property type="entry name" value="OS12G0155900 PROTEIN"/>
    <property type="match status" value="1"/>
</dbReference>
<protein>
    <recommendedName>
        <fullName evidence="2">F-box domain-containing protein</fullName>
    </recommendedName>
</protein>
<dbReference type="InterPro" id="IPR005174">
    <property type="entry name" value="KIB1-4_b-propeller"/>
</dbReference>
<dbReference type="Pfam" id="PF12937">
    <property type="entry name" value="F-box-like"/>
    <property type="match status" value="1"/>
</dbReference>
<feature type="domain" description="F-box" evidence="2">
    <location>
        <begin position="24"/>
        <end position="65"/>
    </location>
</feature>
<dbReference type="SMART" id="SM00256">
    <property type="entry name" value="FBOX"/>
    <property type="match status" value="1"/>
</dbReference>
<sequence length="449" mass="50372">MGLCFGIDRRSSPPPSPPPDWSYLPTDLAGLIFSSLPSHHDRLSFRAVCRQWRLGALRQHPLPPALPWLLTLTEPCVYQSLPDGVVHPVPDANRALRYLSSYDGWLLDYQYQGVRFPGERHRGRFFLKNPFSNATMDIPCRFDQPINTFHTFGDRHSIGPAAIILRKIIVCSPDLVVAAVNPNKIASFQPGIDQSWSVLSDNDDDDDDPRRIYEDIVFYSGKLYALTSNKELLVHEINTSSSSSSNNNSSNAKTVLSRAEHAIRASGHHPLALLEQIYHLDLLYGGLHNSHESHYLVISCSGKLLMVRCTTRYPHVGTSSMGGIADVNNAIKFRVFEADLEGGQWLETVAGPPRAEEEETDHYMIEGVDLDGDEPAKVDEEWRYFKKGKKKGNNDMQDESEPVQDEPEQVEVEPNILPEKFRDQDPECVPDDEAVVVASSYVMSIGPEH</sequence>
<dbReference type="Pfam" id="PF03478">
    <property type="entry name" value="Beta-prop_KIB1-4"/>
    <property type="match status" value="1"/>
</dbReference>
<feature type="region of interest" description="Disordered" evidence="1">
    <location>
        <begin position="389"/>
        <end position="411"/>
    </location>
</feature>